<reference evidence="3 4" key="2">
    <citation type="submission" date="2024-05" db="EMBL/GenBank/DDBJ databases">
        <authorList>
            <person name="Chen Y."/>
            <person name="Shah S."/>
            <person name="Dougan E. K."/>
            <person name="Thang M."/>
            <person name="Chan C."/>
        </authorList>
    </citation>
    <scope>NUCLEOTIDE SEQUENCE [LARGE SCALE GENOMIC DNA]</scope>
</reference>
<keyword evidence="4" id="KW-1185">Reference proteome</keyword>
<dbReference type="Proteomes" id="UP001152797">
    <property type="component" value="Unassembled WGS sequence"/>
</dbReference>
<accession>A0A9P1D7D8</accession>
<name>A0A9P1D7D8_9DINO</name>
<feature type="region of interest" description="Disordered" evidence="1">
    <location>
        <begin position="30"/>
        <end position="53"/>
    </location>
</feature>
<dbReference type="AlphaFoldDB" id="A0A9P1D7D8"/>
<evidence type="ECO:0000313" key="2">
    <source>
        <dbReference type="EMBL" id="CAI4004580.1"/>
    </source>
</evidence>
<evidence type="ECO:0000256" key="1">
    <source>
        <dbReference type="SAM" id="MobiDB-lite"/>
    </source>
</evidence>
<reference evidence="2" key="1">
    <citation type="submission" date="2022-10" db="EMBL/GenBank/DDBJ databases">
        <authorList>
            <person name="Chen Y."/>
            <person name="Dougan E. K."/>
            <person name="Chan C."/>
            <person name="Rhodes N."/>
            <person name="Thang M."/>
        </authorList>
    </citation>
    <scope>NUCLEOTIDE SEQUENCE</scope>
</reference>
<dbReference type="OrthoDB" id="487264at2759"/>
<dbReference type="EMBL" id="CAMXCT030003449">
    <property type="protein sequence ID" value="CAL4791892.1"/>
    <property type="molecule type" value="Genomic_DNA"/>
</dbReference>
<feature type="region of interest" description="Disordered" evidence="1">
    <location>
        <begin position="412"/>
        <end position="465"/>
    </location>
</feature>
<gene>
    <name evidence="2" type="ORF">C1SCF055_LOCUS30360</name>
</gene>
<dbReference type="EMBL" id="CAMXCT010003449">
    <property type="protein sequence ID" value="CAI4004580.1"/>
    <property type="molecule type" value="Genomic_DNA"/>
</dbReference>
<proteinExistence type="predicted"/>
<evidence type="ECO:0000313" key="4">
    <source>
        <dbReference type="Proteomes" id="UP001152797"/>
    </source>
</evidence>
<protein>
    <submittedName>
        <fullName evidence="2">Uncharacterized protein</fullName>
    </submittedName>
</protein>
<sequence length="465" mass="49910">MGDTRVQKIISETLEEWKTFWAPAAPVPTADAELQDDGNGPTEAADAAPAPPTREQLLEKAAEEELKTFVGAIIYDGDDAAALLNMLQSQVGLKAPLPQDGRMVLHWDAAKELEASEAYTKSHNVFSRRPGIRKQRASFIRKIADGIFTDVPLHVLLCFDGGSHACANEITRHKGFEWSKLEMMPIAESLTQRETYCWAAGGMKRRKTSVAGVSALSRLAGRETALMGVKKDTPAPKAMPFKWIDASVQRSWVDANSIAKSTGAFRSDRFGEAAGKNTGPMNFMAWSSAMDMTNQKDKDMVGKHDNGASASVVEDLQDGAMVPLSFFEREVAVAKELLNQTSCARLIDCSPSGTDMCFAAMDLKIYTCVVCKSAQHFDIVQKALKHKLITAMNDSLNSRFFLSNARLGLGGEGDGAGGGTTNGTTTGGTRAGTTTGGTNVDNDGMIEDEPAPPNSPSEDDGSSSE</sequence>
<comment type="caution">
    <text evidence="2">The sequence shown here is derived from an EMBL/GenBank/DDBJ whole genome shotgun (WGS) entry which is preliminary data.</text>
</comment>
<feature type="compositionally biased region" description="Gly residues" evidence="1">
    <location>
        <begin position="412"/>
        <end position="430"/>
    </location>
</feature>
<dbReference type="EMBL" id="CAMXCT020003449">
    <property type="protein sequence ID" value="CAL1157955.1"/>
    <property type="molecule type" value="Genomic_DNA"/>
</dbReference>
<evidence type="ECO:0000313" key="3">
    <source>
        <dbReference type="EMBL" id="CAL4791892.1"/>
    </source>
</evidence>
<organism evidence="2">
    <name type="scientific">Cladocopium goreaui</name>
    <dbReference type="NCBI Taxonomy" id="2562237"/>
    <lineage>
        <taxon>Eukaryota</taxon>
        <taxon>Sar</taxon>
        <taxon>Alveolata</taxon>
        <taxon>Dinophyceae</taxon>
        <taxon>Suessiales</taxon>
        <taxon>Symbiodiniaceae</taxon>
        <taxon>Cladocopium</taxon>
    </lineage>
</organism>